<evidence type="ECO:0000256" key="1">
    <source>
        <dbReference type="SAM" id="MobiDB-lite"/>
    </source>
</evidence>
<organism evidence="2 3">
    <name type="scientific">Thioclava pacifica DSM 10166</name>
    <dbReference type="NCBI Taxonomy" id="1353537"/>
    <lineage>
        <taxon>Bacteria</taxon>
        <taxon>Pseudomonadati</taxon>
        <taxon>Pseudomonadota</taxon>
        <taxon>Alphaproteobacteria</taxon>
        <taxon>Rhodobacterales</taxon>
        <taxon>Paracoccaceae</taxon>
        <taxon>Thioclava</taxon>
    </lineage>
</organism>
<proteinExistence type="predicted"/>
<dbReference type="AlphaFoldDB" id="A0A074JRN8"/>
<accession>A0A074JRN8</accession>
<dbReference type="EMBL" id="AUND01000034">
    <property type="protein sequence ID" value="KEO52037.1"/>
    <property type="molecule type" value="Genomic_DNA"/>
</dbReference>
<evidence type="ECO:0000313" key="3">
    <source>
        <dbReference type="Proteomes" id="UP000027432"/>
    </source>
</evidence>
<sequence>MQSAAPSIRPWRGATNPGPRPILPLGGHIGDDIAGSSDL</sequence>
<feature type="region of interest" description="Disordered" evidence="1">
    <location>
        <begin position="1"/>
        <end position="39"/>
    </location>
</feature>
<protein>
    <submittedName>
        <fullName evidence="2">Uncharacterized protein</fullName>
    </submittedName>
</protein>
<keyword evidence="3" id="KW-1185">Reference proteome</keyword>
<dbReference type="Proteomes" id="UP000027432">
    <property type="component" value="Unassembled WGS sequence"/>
</dbReference>
<reference evidence="2 3" key="1">
    <citation type="submission" date="2013-07" db="EMBL/GenBank/DDBJ databases">
        <title>Thioclava pacifica DSM 10166 Genome Sequencing.</title>
        <authorList>
            <person name="Lai Q."/>
            <person name="Shao Z."/>
        </authorList>
    </citation>
    <scope>NUCLEOTIDE SEQUENCE [LARGE SCALE GENOMIC DNA]</scope>
    <source>
        <strain evidence="2 3">DSM 10166</strain>
    </source>
</reference>
<name>A0A074JRN8_9RHOB</name>
<gene>
    <name evidence="2" type="ORF">TP2_11220</name>
</gene>
<comment type="caution">
    <text evidence="2">The sequence shown here is derived from an EMBL/GenBank/DDBJ whole genome shotgun (WGS) entry which is preliminary data.</text>
</comment>
<evidence type="ECO:0000313" key="2">
    <source>
        <dbReference type="EMBL" id="KEO52037.1"/>
    </source>
</evidence>